<dbReference type="Proteomes" id="UP000790096">
    <property type="component" value="Unassembled WGS sequence"/>
</dbReference>
<sequence length="250" mass="28074">MKLKKPLAGVSRRQLLVWSGTALVSYQAHAVTIKGVPAWQPFDDSPPETFDQAGYLFLNTLEVATLTAIVDQLIPADELSPAGSECGCVVFIDRQLHGFYGNFERLYREGPFEKGTPEQGDQSPLTPRQRYRIGLAALEAHSQSSYKKSFHAITSQQQLDLLKNLETGEINFSEISGKEFFDQLLLNTTEGFFADPLYGGNREMVSWNMLGFPGARYDYRDYIHQHNKDLNLYPVSITGAPEWDQQGKSS</sequence>
<dbReference type="InterPro" id="IPR027056">
    <property type="entry name" value="Gluconate_2DH_su3"/>
</dbReference>
<organism evidence="1 2">
    <name type="scientific">Rosenbergiella gaditana</name>
    <dbReference type="NCBI Taxonomy" id="2726987"/>
    <lineage>
        <taxon>Bacteria</taxon>
        <taxon>Pseudomonadati</taxon>
        <taxon>Pseudomonadota</taxon>
        <taxon>Gammaproteobacteria</taxon>
        <taxon>Enterobacterales</taxon>
        <taxon>Erwiniaceae</taxon>
        <taxon>Rosenbergiella</taxon>
    </lineage>
</organism>
<name>A0ABS5SZ14_9GAMM</name>
<reference evidence="1 2" key="1">
    <citation type="submission" date="2020-04" db="EMBL/GenBank/DDBJ databases">
        <title>Genome sequencing of Rosenbergiella species.</title>
        <authorList>
            <person name="Alvarez-Perez S."/>
            <person name="Lievens B."/>
        </authorList>
    </citation>
    <scope>NUCLEOTIDE SEQUENCE [LARGE SCALE GENOMIC DNA]</scope>
    <source>
        <strain evidence="1 2">S61</strain>
    </source>
</reference>
<gene>
    <name evidence="1" type="ORF">HH682_09660</name>
</gene>
<accession>A0ABS5SZ14</accession>
<keyword evidence="2" id="KW-1185">Reference proteome</keyword>
<protein>
    <submittedName>
        <fullName evidence="1">Gluconate 2-dehydrogenase subunit 3 family protein</fullName>
    </submittedName>
</protein>
<dbReference type="EMBL" id="JABBFR010000011">
    <property type="protein sequence ID" value="MBT0724698.1"/>
    <property type="molecule type" value="Genomic_DNA"/>
</dbReference>
<proteinExistence type="predicted"/>
<evidence type="ECO:0000313" key="2">
    <source>
        <dbReference type="Proteomes" id="UP000790096"/>
    </source>
</evidence>
<evidence type="ECO:0000313" key="1">
    <source>
        <dbReference type="EMBL" id="MBT0724698.1"/>
    </source>
</evidence>
<dbReference type="RefSeq" id="WP_214237354.1">
    <property type="nucleotide sequence ID" value="NZ_JABBFR010000011.1"/>
</dbReference>
<dbReference type="Pfam" id="PF13618">
    <property type="entry name" value="Gluconate_2-dh3"/>
    <property type="match status" value="1"/>
</dbReference>
<comment type="caution">
    <text evidence="1">The sequence shown here is derived from an EMBL/GenBank/DDBJ whole genome shotgun (WGS) entry which is preliminary data.</text>
</comment>